<protein>
    <submittedName>
        <fullName evidence="2">CinA family protein</fullName>
    </submittedName>
</protein>
<dbReference type="Pfam" id="PF02464">
    <property type="entry name" value="CinA"/>
    <property type="match status" value="1"/>
</dbReference>
<dbReference type="RefSeq" id="WP_306388584.1">
    <property type="nucleotide sequence ID" value="NZ_JAVCAP010000004.1"/>
</dbReference>
<evidence type="ECO:0000259" key="1">
    <source>
        <dbReference type="Pfam" id="PF02464"/>
    </source>
</evidence>
<proteinExistence type="predicted"/>
<dbReference type="NCBIfam" id="TIGR00199">
    <property type="entry name" value="PncC_domain"/>
    <property type="match status" value="1"/>
</dbReference>
<dbReference type="InterPro" id="IPR008136">
    <property type="entry name" value="CinA_C"/>
</dbReference>
<evidence type="ECO:0000313" key="3">
    <source>
        <dbReference type="Proteomes" id="UP001225906"/>
    </source>
</evidence>
<evidence type="ECO:0000313" key="2">
    <source>
        <dbReference type="EMBL" id="MDP8566884.1"/>
    </source>
</evidence>
<name>A0ABT9JQP4_9PROT</name>
<reference evidence="3" key="1">
    <citation type="journal article" date="2019" name="Int. J. Syst. Evol. Microbiol.">
        <title>The Global Catalogue of Microorganisms (GCM) 10K type strain sequencing project: providing services to taxonomists for standard genome sequencing and annotation.</title>
        <authorList>
            <consortium name="The Broad Institute Genomics Platform"/>
            <consortium name="The Broad Institute Genome Sequencing Center for Infectious Disease"/>
            <person name="Wu L."/>
            <person name="Ma J."/>
        </authorList>
    </citation>
    <scope>NUCLEOTIDE SEQUENCE [LARGE SCALE GENOMIC DNA]</scope>
    <source>
        <strain evidence="3">VKM B-3159</strain>
    </source>
</reference>
<dbReference type="Gene3D" id="3.90.950.20">
    <property type="entry name" value="CinA-like"/>
    <property type="match status" value="1"/>
</dbReference>
<organism evidence="2 3">
    <name type="scientific">Methylophilus aquaticus</name>
    <dbReference type="NCBI Taxonomy" id="1971610"/>
    <lineage>
        <taxon>Bacteria</taxon>
        <taxon>Pseudomonadati</taxon>
        <taxon>Pseudomonadota</taxon>
        <taxon>Betaproteobacteria</taxon>
        <taxon>Nitrosomonadales</taxon>
        <taxon>Methylophilaceae</taxon>
        <taxon>Methylophilus</taxon>
    </lineage>
</organism>
<keyword evidence="3" id="KW-1185">Reference proteome</keyword>
<accession>A0ABT9JQP4</accession>
<dbReference type="SUPFAM" id="SSF142433">
    <property type="entry name" value="CinA-like"/>
    <property type="match status" value="1"/>
</dbReference>
<dbReference type="InterPro" id="IPR036653">
    <property type="entry name" value="CinA-like_C"/>
</dbReference>
<dbReference type="EMBL" id="JAVCAP010000004">
    <property type="protein sequence ID" value="MDP8566884.1"/>
    <property type="molecule type" value="Genomic_DNA"/>
</dbReference>
<dbReference type="Proteomes" id="UP001225906">
    <property type="component" value="Unassembled WGS sequence"/>
</dbReference>
<feature type="domain" description="CinA C-terminal" evidence="1">
    <location>
        <begin position="16"/>
        <end position="172"/>
    </location>
</feature>
<gene>
    <name evidence="2" type="ORF">Q9291_03370</name>
</gene>
<sequence>MASPESLRPEALPMETLSLQLGPALQARGWQLALAESCTGGMVAQAVTAIAGSSAWFDRGFVTYSNAAKVDMLAVPASLVDTHGAVSEAVAEAMARGALSRSVAQLSGAITGVAGPGGGSPLKPVGMVCFAWAMHESTGKPVKVIVETCHFAGDRALVRQQAASTLLAGLLRLSKQSP</sequence>
<comment type="caution">
    <text evidence="2">The sequence shown here is derived from an EMBL/GenBank/DDBJ whole genome shotgun (WGS) entry which is preliminary data.</text>
</comment>